<dbReference type="HOGENOM" id="CLU_081241_0_0_6"/>
<name>Q4QMY3_HAEI8</name>
<evidence type="ECO:0000313" key="2">
    <source>
        <dbReference type="EMBL" id="AAX87614.1"/>
    </source>
</evidence>
<dbReference type="SUPFAM" id="SSF53335">
    <property type="entry name" value="S-adenosyl-L-methionine-dependent methyltransferases"/>
    <property type="match status" value="1"/>
</dbReference>
<evidence type="ECO:0000259" key="1">
    <source>
        <dbReference type="Pfam" id="PF05050"/>
    </source>
</evidence>
<dbReference type="KEGG" id="hit:NTHI0694"/>
<dbReference type="AlphaFoldDB" id="Q4QMY3"/>
<dbReference type="EMBL" id="CP000057">
    <property type="protein sequence ID" value="AAX87614.1"/>
    <property type="molecule type" value="Genomic_DNA"/>
</dbReference>
<organism evidence="2 3">
    <name type="scientific">Haemophilus influenzae (strain 86-028NP)</name>
    <dbReference type="NCBI Taxonomy" id="281310"/>
    <lineage>
        <taxon>Bacteria</taxon>
        <taxon>Pseudomonadati</taxon>
        <taxon>Pseudomonadota</taxon>
        <taxon>Gammaproteobacteria</taxon>
        <taxon>Pasteurellales</taxon>
        <taxon>Pasteurellaceae</taxon>
        <taxon>Haemophilus</taxon>
    </lineage>
</organism>
<reference evidence="2 3" key="1">
    <citation type="journal article" date="2005" name="J. Bacteriol.">
        <title>Genomic sequence of an otitis media isolate of nontypeable Haemophilus influenzae: comparative study with H. influenzae serotype d, strain KW20.</title>
        <authorList>
            <person name="Harrison A."/>
            <person name="Dyer D.W."/>
            <person name="Gillaspy A."/>
            <person name="Ray W.C."/>
            <person name="Mungur R."/>
            <person name="Carson M.B."/>
            <person name="Zhong H."/>
            <person name="Gipson J."/>
            <person name="Gipson M."/>
            <person name="Johnson L.S."/>
            <person name="Lewis L."/>
            <person name="Bakaletz L.O."/>
            <person name="Munson R.S.Jr."/>
        </authorList>
    </citation>
    <scope>NUCLEOTIDE SEQUENCE [LARGE SCALE GENOMIC DNA]</scope>
    <source>
        <strain evidence="2 3">86-028NP</strain>
    </source>
</reference>
<evidence type="ECO:0000313" key="3">
    <source>
        <dbReference type="Proteomes" id="UP000002525"/>
    </source>
</evidence>
<dbReference type="PANTHER" id="PTHR34203">
    <property type="entry name" value="METHYLTRANSFERASE, FKBM FAMILY PROTEIN"/>
    <property type="match status" value="1"/>
</dbReference>
<dbReference type="NCBIfam" id="TIGR01444">
    <property type="entry name" value="fkbM_fam"/>
    <property type="match status" value="1"/>
</dbReference>
<dbReference type="Proteomes" id="UP000002525">
    <property type="component" value="Chromosome"/>
</dbReference>
<accession>Q4QMY3</accession>
<dbReference type="PANTHER" id="PTHR34203:SF15">
    <property type="entry name" value="SLL1173 PROTEIN"/>
    <property type="match status" value="1"/>
</dbReference>
<dbReference type="InterPro" id="IPR052514">
    <property type="entry name" value="SAM-dependent_MTase"/>
</dbReference>
<dbReference type="InterPro" id="IPR029063">
    <property type="entry name" value="SAM-dependent_MTases_sf"/>
</dbReference>
<dbReference type="Gene3D" id="3.40.50.150">
    <property type="entry name" value="Vaccinia Virus protein VP39"/>
    <property type="match status" value="1"/>
</dbReference>
<sequence>MKTSIYQLKWGTFNLIEGDFISQYAALYGEWSDVEVQFFLENLNSSSNVIEVGSNIGMHAVPIAKTISGGGGKLFCFEPQRVIFQTLCANLSLNQLTNVHAYNLGVGENEQLIEIPSSNYDTAWNYGSFSLDKGFSTEGNFIGVESKELIHVISLDKHPEVNRLEDIDLLKIDAEGFELNVLNGAKNLIERHKPIIFVEAHIHHSNELISYLDKIGYKCYWFISERYQKNNYFKQEKSLGGMDFNLACFHKSKQSTLPEELRTTPNNLLTEIPIVSNRFDLPPKS</sequence>
<gene>
    <name evidence="2" type="ordered locus">NTHI0694</name>
</gene>
<dbReference type="RefSeq" id="WP_011272110.1">
    <property type="nucleotide sequence ID" value="NC_007146.2"/>
</dbReference>
<feature type="domain" description="Methyltransferase FkbM" evidence="1">
    <location>
        <begin position="51"/>
        <end position="218"/>
    </location>
</feature>
<dbReference type="InterPro" id="IPR006342">
    <property type="entry name" value="FkbM_mtfrase"/>
</dbReference>
<protein>
    <recommendedName>
        <fullName evidence="1">Methyltransferase FkbM domain-containing protein</fullName>
    </recommendedName>
</protein>
<proteinExistence type="predicted"/>
<dbReference type="Pfam" id="PF05050">
    <property type="entry name" value="Methyltransf_21"/>
    <property type="match status" value="1"/>
</dbReference>